<dbReference type="Proteomes" id="UP001642409">
    <property type="component" value="Unassembled WGS sequence"/>
</dbReference>
<reference evidence="1" key="1">
    <citation type="submission" date="2023-06" db="EMBL/GenBank/DDBJ databases">
        <authorList>
            <person name="Kurt Z."/>
        </authorList>
    </citation>
    <scope>NUCLEOTIDE SEQUENCE</scope>
</reference>
<evidence type="ECO:0000313" key="3">
    <source>
        <dbReference type="Proteomes" id="UP001642409"/>
    </source>
</evidence>
<name>A0AA86NE95_9EUKA</name>
<evidence type="ECO:0000313" key="1">
    <source>
        <dbReference type="EMBL" id="CAI9917553.1"/>
    </source>
</evidence>
<protein>
    <submittedName>
        <fullName evidence="2">Hypothetical_protein</fullName>
    </submittedName>
</protein>
<reference evidence="2 3" key="2">
    <citation type="submission" date="2024-07" db="EMBL/GenBank/DDBJ databases">
        <authorList>
            <person name="Akdeniz Z."/>
        </authorList>
    </citation>
    <scope>NUCLEOTIDE SEQUENCE [LARGE SCALE GENOMIC DNA]</scope>
</reference>
<sequence length="139" mass="16228">MIIIMRHPYVKVANCLASEIFINFVLKIITVFNGSGHILQHSRVQGYIKGLFEQLFSDRISFLRLTKITVTTAFWQALLLQQQYANSSVLLTRQDRTIPTQYFKNEHKLRDYCGTRSKILDCTKLLNIFVQQLDECQVK</sequence>
<comment type="caution">
    <text evidence="1">The sequence shown here is derived from an EMBL/GenBank/DDBJ whole genome shotgun (WGS) entry which is preliminary data.</text>
</comment>
<dbReference type="EMBL" id="CAXDID020000290">
    <property type="protein sequence ID" value="CAL6071321.1"/>
    <property type="molecule type" value="Genomic_DNA"/>
</dbReference>
<gene>
    <name evidence="1" type="ORF">HINF_LOCUS5198</name>
    <name evidence="2" type="ORF">HINF_LOCUS55087</name>
</gene>
<accession>A0AA86NE95</accession>
<dbReference type="EMBL" id="CATOUU010000134">
    <property type="protein sequence ID" value="CAI9917553.1"/>
    <property type="molecule type" value="Genomic_DNA"/>
</dbReference>
<evidence type="ECO:0000313" key="2">
    <source>
        <dbReference type="EMBL" id="CAL6071321.1"/>
    </source>
</evidence>
<organism evidence="1">
    <name type="scientific">Hexamita inflata</name>
    <dbReference type="NCBI Taxonomy" id="28002"/>
    <lineage>
        <taxon>Eukaryota</taxon>
        <taxon>Metamonada</taxon>
        <taxon>Diplomonadida</taxon>
        <taxon>Hexamitidae</taxon>
        <taxon>Hexamitinae</taxon>
        <taxon>Hexamita</taxon>
    </lineage>
</organism>
<keyword evidence="3" id="KW-1185">Reference proteome</keyword>
<dbReference type="AlphaFoldDB" id="A0AA86NE95"/>
<proteinExistence type="predicted"/>